<evidence type="ECO:0000313" key="1">
    <source>
        <dbReference type="EMBL" id="TDV47848.1"/>
    </source>
</evidence>
<organism evidence="1 2">
    <name type="scientific">Actinophytocola oryzae</name>
    <dbReference type="NCBI Taxonomy" id="502181"/>
    <lineage>
        <taxon>Bacteria</taxon>
        <taxon>Bacillati</taxon>
        <taxon>Actinomycetota</taxon>
        <taxon>Actinomycetes</taxon>
        <taxon>Pseudonocardiales</taxon>
        <taxon>Pseudonocardiaceae</taxon>
    </lineage>
</organism>
<comment type="caution">
    <text evidence="1">The sequence shown here is derived from an EMBL/GenBank/DDBJ whole genome shotgun (WGS) entry which is preliminary data.</text>
</comment>
<name>A0A4R7VFP1_9PSEU</name>
<dbReference type="RefSeq" id="WP_133905145.1">
    <property type="nucleotide sequence ID" value="NZ_SOCP01000009.1"/>
</dbReference>
<dbReference type="Proteomes" id="UP000294927">
    <property type="component" value="Unassembled WGS sequence"/>
</dbReference>
<proteinExistence type="predicted"/>
<dbReference type="AlphaFoldDB" id="A0A4R7VFP1"/>
<dbReference type="OrthoDB" id="3627708at2"/>
<dbReference type="EMBL" id="SOCP01000009">
    <property type="protein sequence ID" value="TDV47848.1"/>
    <property type="molecule type" value="Genomic_DNA"/>
</dbReference>
<evidence type="ECO:0000313" key="2">
    <source>
        <dbReference type="Proteomes" id="UP000294927"/>
    </source>
</evidence>
<sequence length="102" mass="11407">MGRYNVNAARAQRLEAHGERWDFEVDGELFWLPTELPRHVVGKLAELDQSDLDGLLTLLLGEEQVKRLDQHVVSVQDIQGLLEAYGRDTGMTLGESSASTRS</sequence>
<protein>
    <submittedName>
        <fullName evidence="1">Uncharacterized protein</fullName>
    </submittedName>
</protein>
<gene>
    <name evidence="1" type="ORF">CLV71_10983</name>
</gene>
<keyword evidence="2" id="KW-1185">Reference proteome</keyword>
<reference evidence="1 2" key="1">
    <citation type="submission" date="2019-03" db="EMBL/GenBank/DDBJ databases">
        <title>Genomic Encyclopedia of Archaeal and Bacterial Type Strains, Phase II (KMG-II): from individual species to whole genera.</title>
        <authorList>
            <person name="Goeker M."/>
        </authorList>
    </citation>
    <scope>NUCLEOTIDE SEQUENCE [LARGE SCALE GENOMIC DNA]</scope>
    <source>
        <strain evidence="1 2">DSM 45499</strain>
    </source>
</reference>
<accession>A0A4R7VFP1</accession>